<reference evidence="2" key="1">
    <citation type="journal article" date="2023" name="G3 (Bethesda)">
        <title>Genome assembly and association tests identify interacting loci associated with vigor, precocity, and sex in interspecific pistachio rootstocks.</title>
        <authorList>
            <person name="Palmer W."/>
            <person name="Jacygrad E."/>
            <person name="Sagayaradj S."/>
            <person name="Cavanaugh K."/>
            <person name="Han R."/>
            <person name="Bertier L."/>
            <person name="Beede B."/>
            <person name="Kafkas S."/>
            <person name="Golino D."/>
            <person name="Preece J."/>
            <person name="Michelmore R."/>
        </authorList>
    </citation>
    <scope>NUCLEOTIDE SEQUENCE [LARGE SCALE GENOMIC DNA]</scope>
</reference>
<keyword evidence="2" id="KW-1185">Reference proteome</keyword>
<evidence type="ECO:0000313" key="1">
    <source>
        <dbReference type="EMBL" id="KAJ0043476.1"/>
    </source>
</evidence>
<accession>A0ACC0YYH6</accession>
<proteinExistence type="predicted"/>
<protein>
    <submittedName>
        <fullName evidence="1">Uncharacterized protein</fullName>
    </submittedName>
</protein>
<dbReference type="EMBL" id="CM047739">
    <property type="protein sequence ID" value="KAJ0043476.1"/>
    <property type="molecule type" value="Genomic_DNA"/>
</dbReference>
<name>A0ACC0YYH6_9ROSI</name>
<sequence length="56" mass="5720">MAMVVALFSVLPASVAQVIPPTPAMDTGAGFGLEVSWAMVVSSILGSVLALLFLKD</sequence>
<evidence type="ECO:0000313" key="2">
    <source>
        <dbReference type="Proteomes" id="UP001163603"/>
    </source>
</evidence>
<gene>
    <name evidence="1" type="ORF">Pint_17967</name>
</gene>
<comment type="caution">
    <text evidence="1">The sequence shown here is derived from an EMBL/GenBank/DDBJ whole genome shotgun (WGS) entry which is preliminary data.</text>
</comment>
<organism evidence="1 2">
    <name type="scientific">Pistacia integerrima</name>
    <dbReference type="NCBI Taxonomy" id="434235"/>
    <lineage>
        <taxon>Eukaryota</taxon>
        <taxon>Viridiplantae</taxon>
        <taxon>Streptophyta</taxon>
        <taxon>Embryophyta</taxon>
        <taxon>Tracheophyta</taxon>
        <taxon>Spermatophyta</taxon>
        <taxon>Magnoliopsida</taxon>
        <taxon>eudicotyledons</taxon>
        <taxon>Gunneridae</taxon>
        <taxon>Pentapetalae</taxon>
        <taxon>rosids</taxon>
        <taxon>malvids</taxon>
        <taxon>Sapindales</taxon>
        <taxon>Anacardiaceae</taxon>
        <taxon>Pistacia</taxon>
    </lineage>
</organism>
<dbReference type="Proteomes" id="UP001163603">
    <property type="component" value="Chromosome 4"/>
</dbReference>